<evidence type="ECO:0000313" key="1">
    <source>
        <dbReference type="EMBL" id="OMP10738.1"/>
    </source>
</evidence>
<dbReference type="AlphaFoldDB" id="A0A1R3KUL9"/>
<sequence>MMSRSVLSSASNCVYGSWALHPRKSALAPGNKSEAMPDEATTRTIFEDDRTPVARLSLYGFSRLGMNSSVQVSLRWREEHSSAEPLVAPLNWEA</sequence>
<organism evidence="1 2">
    <name type="scientific">Corchorus olitorius</name>
    <dbReference type="NCBI Taxonomy" id="93759"/>
    <lineage>
        <taxon>Eukaryota</taxon>
        <taxon>Viridiplantae</taxon>
        <taxon>Streptophyta</taxon>
        <taxon>Embryophyta</taxon>
        <taxon>Tracheophyta</taxon>
        <taxon>Spermatophyta</taxon>
        <taxon>Magnoliopsida</taxon>
        <taxon>eudicotyledons</taxon>
        <taxon>Gunneridae</taxon>
        <taxon>Pentapetalae</taxon>
        <taxon>rosids</taxon>
        <taxon>malvids</taxon>
        <taxon>Malvales</taxon>
        <taxon>Malvaceae</taxon>
        <taxon>Grewioideae</taxon>
        <taxon>Apeibeae</taxon>
        <taxon>Corchorus</taxon>
    </lineage>
</organism>
<keyword evidence="2" id="KW-1185">Reference proteome</keyword>
<comment type="caution">
    <text evidence="1">The sequence shown here is derived from an EMBL/GenBank/DDBJ whole genome shotgun (WGS) entry which is preliminary data.</text>
</comment>
<evidence type="ECO:0000313" key="2">
    <source>
        <dbReference type="Proteomes" id="UP000187203"/>
    </source>
</evidence>
<name>A0A1R3KUL9_9ROSI</name>
<proteinExistence type="predicted"/>
<dbReference type="EMBL" id="AWUE01011323">
    <property type="protein sequence ID" value="OMP10738.1"/>
    <property type="molecule type" value="Genomic_DNA"/>
</dbReference>
<gene>
    <name evidence="1" type="ORF">COLO4_04311</name>
</gene>
<dbReference type="Proteomes" id="UP000187203">
    <property type="component" value="Unassembled WGS sequence"/>
</dbReference>
<accession>A0A1R3KUL9</accession>
<reference evidence="2" key="1">
    <citation type="submission" date="2013-09" db="EMBL/GenBank/DDBJ databases">
        <title>Corchorus olitorius genome sequencing.</title>
        <authorList>
            <person name="Alam M."/>
            <person name="Haque M.S."/>
            <person name="Islam M.S."/>
            <person name="Emdad E.M."/>
            <person name="Islam M.M."/>
            <person name="Ahmed B."/>
            <person name="Halim A."/>
            <person name="Hossen Q.M.M."/>
            <person name="Hossain M.Z."/>
            <person name="Ahmed R."/>
            <person name="Khan M.M."/>
            <person name="Islam R."/>
            <person name="Rashid M.M."/>
            <person name="Khan S.A."/>
            <person name="Rahman M.S."/>
            <person name="Alam M."/>
            <person name="Yahiya A.S."/>
            <person name="Khan M.S."/>
            <person name="Azam M.S."/>
            <person name="Haque T."/>
            <person name="Lashkar M.Z.H."/>
            <person name="Akhand A.I."/>
            <person name="Morshed G."/>
            <person name="Roy S."/>
            <person name="Uddin K.S."/>
            <person name="Rabeya T."/>
            <person name="Hossain A.S."/>
            <person name="Chowdhury A."/>
            <person name="Snigdha A.R."/>
            <person name="Mortoza M.S."/>
            <person name="Matin S.A."/>
            <person name="Hoque S.M.E."/>
            <person name="Islam M.K."/>
            <person name="Roy D.K."/>
            <person name="Haider R."/>
            <person name="Moosa M.M."/>
            <person name="Elias S.M."/>
            <person name="Hasan A.M."/>
            <person name="Jahan S."/>
            <person name="Shafiuddin M."/>
            <person name="Mahmood N."/>
            <person name="Shommy N.S."/>
        </authorList>
    </citation>
    <scope>NUCLEOTIDE SEQUENCE [LARGE SCALE GENOMIC DNA]</scope>
    <source>
        <strain evidence="2">cv. O-4</strain>
    </source>
</reference>
<protein>
    <submittedName>
        <fullName evidence="1">Uncharacterized protein</fullName>
    </submittedName>
</protein>